<evidence type="ECO:0000259" key="2">
    <source>
        <dbReference type="Pfam" id="PF01882"/>
    </source>
</evidence>
<keyword evidence="1" id="KW-0812">Transmembrane</keyword>
<keyword evidence="1" id="KW-1133">Transmembrane helix</keyword>
<feature type="transmembrane region" description="Helical" evidence="1">
    <location>
        <begin position="20"/>
        <end position="37"/>
    </location>
</feature>
<feature type="transmembrane region" description="Helical" evidence="1">
    <location>
        <begin position="69"/>
        <end position="92"/>
    </location>
</feature>
<evidence type="ECO:0000313" key="3">
    <source>
        <dbReference type="EMBL" id="QDU73160.1"/>
    </source>
</evidence>
<keyword evidence="4" id="KW-1185">Reference proteome</keyword>
<organism evidence="3 4">
    <name type="scientific">Bremerella volcania</name>
    <dbReference type="NCBI Taxonomy" id="2527984"/>
    <lineage>
        <taxon>Bacteria</taxon>
        <taxon>Pseudomonadati</taxon>
        <taxon>Planctomycetota</taxon>
        <taxon>Planctomycetia</taxon>
        <taxon>Pirellulales</taxon>
        <taxon>Pirellulaceae</taxon>
        <taxon>Bremerella</taxon>
    </lineage>
</organism>
<feature type="domain" description="DUF58" evidence="2">
    <location>
        <begin position="310"/>
        <end position="482"/>
    </location>
</feature>
<dbReference type="PANTHER" id="PTHR33608:SF3">
    <property type="entry name" value="SLR2013 PROTEIN"/>
    <property type="match status" value="1"/>
</dbReference>
<dbReference type="KEGG" id="bvo:Pan97_01270"/>
<keyword evidence="1" id="KW-0472">Membrane</keyword>
<dbReference type="InterPro" id="IPR036465">
    <property type="entry name" value="vWFA_dom_sf"/>
</dbReference>
<feature type="transmembrane region" description="Helical" evidence="1">
    <location>
        <begin position="44"/>
        <end position="63"/>
    </location>
</feature>
<reference evidence="4" key="1">
    <citation type="submission" date="2019-02" db="EMBL/GenBank/DDBJ databases">
        <title>Deep-cultivation of Planctomycetes and their phenomic and genomic characterization uncovers novel biology.</title>
        <authorList>
            <person name="Wiegand S."/>
            <person name="Jogler M."/>
            <person name="Boedeker C."/>
            <person name="Pinto D."/>
            <person name="Vollmers J."/>
            <person name="Rivas-Marin E."/>
            <person name="Kohn T."/>
            <person name="Peeters S.H."/>
            <person name="Heuer A."/>
            <person name="Rast P."/>
            <person name="Oberbeckmann S."/>
            <person name="Bunk B."/>
            <person name="Jeske O."/>
            <person name="Meyerdierks A."/>
            <person name="Storesund J.E."/>
            <person name="Kallscheuer N."/>
            <person name="Luecker S."/>
            <person name="Lage O.M."/>
            <person name="Pohl T."/>
            <person name="Merkel B.J."/>
            <person name="Hornburger P."/>
            <person name="Mueller R.-W."/>
            <person name="Bruemmer F."/>
            <person name="Labrenz M."/>
            <person name="Spormann A.M."/>
            <person name="Op den Camp H."/>
            <person name="Overmann J."/>
            <person name="Amann R."/>
            <person name="Jetten M.S.M."/>
            <person name="Mascher T."/>
            <person name="Medema M.H."/>
            <person name="Devos D.P."/>
            <person name="Kaster A.-K."/>
            <person name="Ovreas L."/>
            <person name="Rohde M."/>
            <person name="Galperin M.Y."/>
            <person name="Jogler C."/>
        </authorList>
    </citation>
    <scope>NUCLEOTIDE SEQUENCE [LARGE SCALE GENOMIC DNA]</scope>
    <source>
        <strain evidence="4">Pan97</strain>
    </source>
</reference>
<accession>A0A518C1R3</accession>
<dbReference type="PANTHER" id="PTHR33608">
    <property type="entry name" value="BLL2464 PROTEIN"/>
    <property type="match status" value="1"/>
</dbReference>
<evidence type="ECO:0000313" key="4">
    <source>
        <dbReference type="Proteomes" id="UP000318626"/>
    </source>
</evidence>
<gene>
    <name evidence="3" type="ORF">Pan97_01270</name>
</gene>
<feature type="transmembrane region" description="Helical" evidence="1">
    <location>
        <begin position="112"/>
        <end position="133"/>
    </location>
</feature>
<evidence type="ECO:0000256" key="1">
    <source>
        <dbReference type="SAM" id="Phobius"/>
    </source>
</evidence>
<sequence>MISFLQDFFVGLWNNVLTQPMMQLVAMVLPLAILARWMRTTPTIWLALSFAALMPVPVIAILLADAGSLMGPIVFLLILALAVGIFSFVQFLAHSLGWERFQAKFLPLSARVWLGMTFVAALAICVLFAFAAVGNSLAWVAWTLLGLNLAIAAIAAIDLASLPGAKHFLVERETSRIASLLKKQKVILTITYKGPLNLHLSVRDDVPQQFLAVPEEFNLDVEPRSRTTVHYEMEPTQRGSFSMDTVFIKVDSKLRFWKKIVKVPAHVAISVYPDMKQLAEYALLARTNRLSLVGVRRTRKVGQDHDFERLRDYTRDDNYKHIDWRSTARRRRLTVREFQTSQSQRIMFMIDCGRMMTNEADGISLLDHAFNAMLMLSFVALRQGDSVGAIAFSDRVHKYVPPKSGANQMNHLLHASYDQFPQLVESRYDEAFMHLRTNCRKRSLVVLITNVIDEVNSHQIEQYLTTLVGRHLPLGVLLRDHRLFDAAENEKPYGPDLFRAAAAAEILTWRHHVLTDLSHKGVLALDVFPEDLTANLVNQYLEIKARHLL</sequence>
<name>A0A518C1R3_9BACT</name>
<dbReference type="InterPro" id="IPR002881">
    <property type="entry name" value="DUF58"/>
</dbReference>
<dbReference type="EMBL" id="CP036289">
    <property type="protein sequence ID" value="QDU73160.1"/>
    <property type="molecule type" value="Genomic_DNA"/>
</dbReference>
<dbReference type="RefSeq" id="WP_196782231.1">
    <property type="nucleotide sequence ID" value="NZ_CP036289.1"/>
</dbReference>
<proteinExistence type="predicted"/>
<dbReference type="Proteomes" id="UP000318626">
    <property type="component" value="Chromosome"/>
</dbReference>
<feature type="transmembrane region" description="Helical" evidence="1">
    <location>
        <begin position="139"/>
        <end position="162"/>
    </location>
</feature>
<dbReference type="AlphaFoldDB" id="A0A518C1R3"/>
<dbReference type="Pfam" id="PF01882">
    <property type="entry name" value="DUF58"/>
    <property type="match status" value="1"/>
</dbReference>
<dbReference type="SUPFAM" id="SSF53300">
    <property type="entry name" value="vWA-like"/>
    <property type="match status" value="1"/>
</dbReference>
<protein>
    <recommendedName>
        <fullName evidence="2">DUF58 domain-containing protein</fullName>
    </recommendedName>
</protein>